<dbReference type="EMBL" id="JBHSZG010000001">
    <property type="protein sequence ID" value="MFC7135879.1"/>
    <property type="molecule type" value="Genomic_DNA"/>
</dbReference>
<feature type="region of interest" description="Disordered" evidence="1">
    <location>
        <begin position="96"/>
        <end position="116"/>
    </location>
</feature>
<name>A0ABD5XUR7_9EURY</name>
<dbReference type="SUPFAM" id="SSF51735">
    <property type="entry name" value="NAD(P)-binding Rossmann-fold domains"/>
    <property type="match status" value="1"/>
</dbReference>
<dbReference type="InterPro" id="IPR036291">
    <property type="entry name" value="NAD(P)-bd_dom_sf"/>
</dbReference>
<dbReference type="Gene3D" id="3.40.50.720">
    <property type="entry name" value="NAD(P)-binding Rossmann-like Domain"/>
    <property type="match status" value="1"/>
</dbReference>
<reference evidence="2 3" key="1">
    <citation type="journal article" date="2019" name="Int. J. Syst. Evol. Microbiol.">
        <title>The Global Catalogue of Microorganisms (GCM) 10K type strain sequencing project: providing services to taxonomists for standard genome sequencing and annotation.</title>
        <authorList>
            <consortium name="The Broad Institute Genomics Platform"/>
            <consortium name="The Broad Institute Genome Sequencing Center for Infectious Disease"/>
            <person name="Wu L."/>
            <person name="Ma J."/>
        </authorList>
    </citation>
    <scope>NUCLEOTIDE SEQUENCE [LARGE SCALE GENOMIC DNA]</scope>
    <source>
        <strain evidence="2 3">DT92</strain>
    </source>
</reference>
<dbReference type="Proteomes" id="UP001596368">
    <property type="component" value="Unassembled WGS sequence"/>
</dbReference>
<keyword evidence="3" id="KW-1185">Reference proteome</keyword>
<comment type="caution">
    <text evidence="2">The sequence shown here is derived from an EMBL/GenBank/DDBJ whole genome shotgun (WGS) entry which is preliminary data.</text>
</comment>
<gene>
    <name evidence="2" type="ORF">ACFQRB_03400</name>
</gene>
<evidence type="ECO:0000256" key="1">
    <source>
        <dbReference type="SAM" id="MobiDB-lite"/>
    </source>
</evidence>
<organism evidence="2 3">
    <name type="scientific">Halobaculum litoreum</name>
    <dbReference type="NCBI Taxonomy" id="3031998"/>
    <lineage>
        <taxon>Archaea</taxon>
        <taxon>Methanobacteriati</taxon>
        <taxon>Methanobacteriota</taxon>
        <taxon>Stenosarchaea group</taxon>
        <taxon>Halobacteria</taxon>
        <taxon>Halobacteriales</taxon>
        <taxon>Haloferacaceae</taxon>
        <taxon>Halobaculum</taxon>
    </lineage>
</organism>
<accession>A0ABD5XUR7</accession>
<evidence type="ECO:0000313" key="3">
    <source>
        <dbReference type="Proteomes" id="UP001596368"/>
    </source>
</evidence>
<protein>
    <submittedName>
        <fullName evidence="2">Uncharacterized protein</fullName>
    </submittedName>
</protein>
<evidence type="ECO:0000313" key="2">
    <source>
        <dbReference type="EMBL" id="MFC7135879.1"/>
    </source>
</evidence>
<proteinExistence type="predicted"/>
<sequence>MAGAEGVPLQPVAAADLADVLVAALERPGDRVPAVAGPTVETVGSLARTYRERRGLRRPILPVPVPGSTAAGFRAGHATRPDRAVGTITWAEWLAAASGDGDAGEDPPAAEALAPS</sequence>
<dbReference type="GeneID" id="81122740"/>
<dbReference type="AlphaFoldDB" id="A0ABD5XUR7"/>
<dbReference type="RefSeq" id="WP_284012712.1">
    <property type="nucleotide sequence ID" value="NZ_CP126156.1"/>
</dbReference>